<dbReference type="AlphaFoldDB" id="A0A2N9YAZ6"/>
<dbReference type="RefSeq" id="WP_062149196.1">
    <property type="nucleotide sequence ID" value="NZ_CP012373.2"/>
</dbReference>
<dbReference type="InterPro" id="IPR005106">
    <property type="entry name" value="Asp/hSer_DH_NAD-bd"/>
</dbReference>
<dbReference type="InterPro" id="IPR036291">
    <property type="entry name" value="NAD(P)-bd_dom_sf"/>
</dbReference>
<dbReference type="KEGG" id="blep:AL038_03680"/>
<keyword evidence="3" id="KW-1185">Reference proteome</keyword>
<accession>A0A2N9YAZ6</accession>
<gene>
    <name evidence="2" type="ORF">BLE401_02340</name>
</gene>
<organism evidence="2 3">
    <name type="scientific">Beggiatoa leptomitoformis</name>
    <dbReference type="NCBI Taxonomy" id="288004"/>
    <lineage>
        <taxon>Bacteria</taxon>
        <taxon>Pseudomonadati</taxon>
        <taxon>Pseudomonadota</taxon>
        <taxon>Gammaproteobacteria</taxon>
        <taxon>Thiotrichales</taxon>
        <taxon>Thiotrichaceae</taxon>
        <taxon>Beggiatoa</taxon>
    </lineage>
</organism>
<evidence type="ECO:0000313" key="3">
    <source>
        <dbReference type="Proteomes" id="UP000234271"/>
    </source>
</evidence>
<reference evidence="3" key="1">
    <citation type="submission" date="2016-12" db="EMBL/GenBank/DDBJ databases">
        <title>Complete Genome Sequence of Beggiatoa leptomitiformis D-401.</title>
        <authorList>
            <person name="Fomenkov A."/>
            <person name="Vincze T."/>
            <person name="Grabovich M."/>
            <person name="Anton B.P."/>
            <person name="Dubinina G."/>
            <person name="Orlova M."/>
            <person name="Belousova E."/>
            <person name="Roberts R.J."/>
        </authorList>
    </citation>
    <scope>NUCLEOTIDE SEQUENCE [LARGE SCALE GENOMIC DNA]</scope>
    <source>
        <strain evidence="3">D-401</strain>
    </source>
</reference>
<dbReference type="Pfam" id="PF03447">
    <property type="entry name" value="NAD_binding_3"/>
    <property type="match status" value="1"/>
</dbReference>
<dbReference type="EMBL" id="CP018889">
    <property type="protein sequence ID" value="AUI67648.1"/>
    <property type="molecule type" value="Genomic_DNA"/>
</dbReference>
<dbReference type="SUPFAM" id="SSF51735">
    <property type="entry name" value="NAD(P)-binding Rossmann-fold domains"/>
    <property type="match status" value="1"/>
</dbReference>
<evidence type="ECO:0000313" key="2">
    <source>
        <dbReference type="EMBL" id="AUI67648.1"/>
    </source>
</evidence>
<dbReference type="GO" id="GO:0050661">
    <property type="term" value="F:NADP binding"/>
    <property type="evidence" value="ECO:0007669"/>
    <property type="project" value="InterPro"/>
</dbReference>
<feature type="domain" description="Aspartate/homoserine dehydrogenase NAD-binding" evidence="1">
    <location>
        <begin position="14"/>
        <end position="93"/>
    </location>
</feature>
<dbReference type="Gene3D" id="3.40.50.720">
    <property type="entry name" value="NAD(P)-binding Rossmann-like Domain"/>
    <property type="match status" value="1"/>
</dbReference>
<dbReference type="Proteomes" id="UP000234271">
    <property type="component" value="Chromosome"/>
</dbReference>
<evidence type="ECO:0000259" key="1">
    <source>
        <dbReference type="Pfam" id="PF03447"/>
    </source>
</evidence>
<dbReference type="OrthoDB" id="9810660at2"/>
<dbReference type="STRING" id="288004.AL038_03680"/>
<name>A0A2N9YAZ6_9GAMM</name>
<sequence>MNMQKAQISIAIIGAGETGTPLLTQLSASDFINILAVADVNDNAAGMRFAREKGIKTTNDLIEVANMGEAIDIIIEVTGKNEVRDQLRQALYKTGNNHTVIMHEIIAILLMSLSQGQLVQIKHEEGLAYA</sequence>
<protein>
    <submittedName>
        <fullName evidence="2">Oxidoreductase</fullName>
    </submittedName>
</protein>
<dbReference type="GO" id="GO:0016491">
    <property type="term" value="F:oxidoreductase activity"/>
    <property type="evidence" value="ECO:0007669"/>
    <property type="project" value="InterPro"/>
</dbReference>
<proteinExistence type="predicted"/>